<evidence type="ECO:0000313" key="4">
    <source>
        <dbReference type="Proteomes" id="UP000070184"/>
    </source>
</evidence>
<dbReference type="AlphaFoldDB" id="A0A133U4Q0"/>
<comment type="caution">
    <text evidence="3">The sequence shown here is derived from an EMBL/GenBank/DDBJ whole genome shotgun (WGS) entry which is preliminary data.</text>
</comment>
<evidence type="ECO:0000256" key="1">
    <source>
        <dbReference type="SAM" id="Phobius"/>
    </source>
</evidence>
<sequence length="99" mass="10956">MKMENTREEDIIAGNPRSNMTIDVKVGINNDGKITALKREVYSSNGARTVYAPAIMATACYRPETMYRPPIVSDEFCFSVIFPLFCVCGSVLACFASVF</sequence>
<dbReference type="InterPro" id="IPR008274">
    <property type="entry name" value="AldOxase/xan_DH_MoCoBD1"/>
</dbReference>
<dbReference type="GO" id="GO:0016491">
    <property type="term" value="F:oxidoreductase activity"/>
    <property type="evidence" value="ECO:0007669"/>
    <property type="project" value="InterPro"/>
</dbReference>
<accession>A0A133U4Q0</accession>
<gene>
    <name evidence="3" type="ORF">AKJ61_03405</name>
</gene>
<dbReference type="Gene3D" id="3.30.365.10">
    <property type="entry name" value="Aldehyde oxidase/xanthine dehydrogenase, molybdopterin binding domain"/>
    <property type="match status" value="2"/>
</dbReference>
<evidence type="ECO:0000313" key="3">
    <source>
        <dbReference type="EMBL" id="KXA89173.1"/>
    </source>
</evidence>
<protein>
    <recommendedName>
        <fullName evidence="2">Aldehyde oxidase/xanthine dehydrogenase first molybdopterin binding domain-containing protein</fullName>
    </recommendedName>
</protein>
<keyword evidence="4" id="KW-1185">Reference proteome</keyword>
<feature type="transmembrane region" description="Helical" evidence="1">
    <location>
        <begin position="76"/>
        <end position="98"/>
    </location>
</feature>
<keyword evidence="1" id="KW-1133">Transmembrane helix</keyword>
<dbReference type="SUPFAM" id="SSF56003">
    <property type="entry name" value="Molybdenum cofactor-binding domain"/>
    <property type="match status" value="1"/>
</dbReference>
<keyword evidence="1" id="KW-0472">Membrane</keyword>
<reference evidence="3 4" key="1">
    <citation type="journal article" date="2016" name="Sci. Rep.">
        <title>Metabolic traits of an uncultured archaeal lineage -MSBL1- from brine pools of the Red Sea.</title>
        <authorList>
            <person name="Mwirichia R."/>
            <person name="Alam I."/>
            <person name="Rashid M."/>
            <person name="Vinu M."/>
            <person name="Ba-Alawi W."/>
            <person name="Anthony Kamau A."/>
            <person name="Kamanda Ngugi D."/>
            <person name="Goker M."/>
            <person name="Klenk H.P."/>
            <person name="Bajic V."/>
            <person name="Stingl U."/>
        </authorList>
    </citation>
    <scope>NUCLEOTIDE SEQUENCE [LARGE SCALE GENOMIC DNA]</scope>
    <source>
        <strain evidence="3">SCGC-AAA259B11</strain>
    </source>
</reference>
<feature type="domain" description="Aldehyde oxidase/xanthine dehydrogenase first molybdopterin binding" evidence="2">
    <location>
        <begin position="2"/>
        <end position="70"/>
    </location>
</feature>
<organism evidence="3 4">
    <name type="scientific">candidate division MSBL1 archaeon SCGC-AAA259B11</name>
    <dbReference type="NCBI Taxonomy" id="1698260"/>
    <lineage>
        <taxon>Archaea</taxon>
        <taxon>Methanobacteriati</taxon>
        <taxon>Methanobacteriota</taxon>
        <taxon>candidate division MSBL1</taxon>
    </lineage>
</organism>
<dbReference type="InterPro" id="IPR037165">
    <property type="entry name" value="AldOxase/xan_DH_Mopterin-bd_sf"/>
</dbReference>
<proteinExistence type="predicted"/>
<dbReference type="Pfam" id="PF02738">
    <property type="entry name" value="MoCoBD_1"/>
    <property type="match status" value="1"/>
</dbReference>
<evidence type="ECO:0000259" key="2">
    <source>
        <dbReference type="Pfam" id="PF02738"/>
    </source>
</evidence>
<name>A0A133U4Q0_9EURY</name>
<dbReference type="Proteomes" id="UP000070184">
    <property type="component" value="Unassembled WGS sequence"/>
</dbReference>
<dbReference type="EMBL" id="LHXK01000051">
    <property type="protein sequence ID" value="KXA89173.1"/>
    <property type="molecule type" value="Genomic_DNA"/>
</dbReference>
<keyword evidence="1" id="KW-0812">Transmembrane</keyword>